<dbReference type="PANTHER" id="PTHR24567:SF74">
    <property type="entry name" value="HTH-TYPE TRANSCRIPTIONAL REGULATOR ARCR"/>
    <property type="match status" value="1"/>
</dbReference>
<feature type="domain" description="Cyclic nucleotide-binding" evidence="5">
    <location>
        <begin position="13"/>
        <end position="117"/>
    </location>
</feature>
<feature type="compositionally biased region" description="Polar residues" evidence="4">
    <location>
        <begin position="235"/>
        <end position="256"/>
    </location>
</feature>
<dbReference type="SUPFAM" id="SSF46785">
    <property type="entry name" value="Winged helix' DNA-binding domain"/>
    <property type="match status" value="1"/>
</dbReference>
<dbReference type="AlphaFoldDB" id="A0A517QW00"/>
<organism evidence="7 8">
    <name type="scientific">Stratiformator vulcanicus</name>
    <dbReference type="NCBI Taxonomy" id="2527980"/>
    <lineage>
        <taxon>Bacteria</taxon>
        <taxon>Pseudomonadati</taxon>
        <taxon>Planctomycetota</taxon>
        <taxon>Planctomycetia</taxon>
        <taxon>Planctomycetales</taxon>
        <taxon>Planctomycetaceae</taxon>
        <taxon>Stratiformator</taxon>
    </lineage>
</organism>
<evidence type="ECO:0000259" key="6">
    <source>
        <dbReference type="PROSITE" id="PS51063"/>
    </source>
</evidence>
<dbReference type="InterPro" id="IPR050397">
    <property type="entry name" value="Env_Response_Regulators"/>
</dbReference>
<dbReference type="Pfam" id="PF00027">
    <property type="entry name" value="cNMP_binding"/>
    <property type="match status" value="1"/>
</dbReference>
<dbReference type="Proteomes" id="UP000317318">
    <property type="component" value="Chromosome"/>
</dbReference>
<dbReference type="PRINTS" id="PR00034">
    <property type="entry name" value="HTHCRP"/>
</dbReference>
<keyword evidence="8" id="KW-1185">Reference proteome</keyword>
<protein>
    <submittedName>
        <fullName evidence="7">Global nitrogen regulator</fullName>
    </submittedName>
</protein>
<dbReference type="PROSITE" id="PS50042">
    <property type="entry name" value="CNMP_BINDING_3"/>
    <property type="match status" value="1"/>
</dbReference>
<evidence type="ECO:0000313" key="7">
    <source>
        <dbReference type="EMBL" id="QDT35842.1"/>
    </source>
</evidence>
<dbReference type="KEGG" id="svp:Pan189_01950"/>
<gene>
    <name evidence="7" type="primary">ntcA</name>
    <name evidence="7" type="ORF">Pan189_01950</name>
</gene>
<evidence type="ECO:0000256" key="3">
    <source>
        <dbReference type="ARBA" id="ARBA00023163"/>
    </source>
</evidence>
<dbReference type="PROSITE" id="PS51063">
    <property type="entry name" value="HTH_CRP_2"/>
    <property type="match status" value="1"/>
</dbReference>
<evidence type="ECO:0000313" key="8">
    <source>
        <dbReference type="Proteomes" id="UP000317318"/>
    </source>
</evidence>
<feature type="domain" description="HTH crp-type" evidence="6">
    <location>
        <begin position="147"/>
        <end position="221"/>
    </location>
</feature>
<accession>A0A517QW00</accession>
<dbReference type="RefSeq" id="WP_145362108.1">
    <property type="nucleotide sequence ID" value="NZ_CP036268.1"/>
</dbReference>
<dbReference type="OrthoDB" id="9812325at2"/>
<evidence type="ECO:0000256" key="2">
    <source>
        <dbReference type="ARBA" id="ARBA00023125"/>
    </source>
</evidence>
<dbReference type="InterPro" id="IPR014710">
    <property type="entry name" value="RmlC-like_jellyroll"/>
</dbReference>
<dbReference type="GO" id="GO:0003677">
    <property type="term" value="F:DNA binding"/>
    <property type="evidence" value="ECO:0007669"/>
    <property type="project" value="UniProtKB-KW"/>
</dbReference>
<dbReference type="InterPro" id="IPR018490">
    <property type="entry name" value="cNMP-bd_dom_sf"/>
</dbReference>
<dbReference type="InterPro" id="IPR036390">
    <property type="entry name" value="WH_DNA-bd_sf"/>
</dbReference>
<dbReference type="CDD" id="cd00038">
    <property type="entry name" value="CAP_ED"/>
    <property type="match status" value="1"/>
</dbReference>
<evidence type="ECO:0000256" key="1">
    <source>
        <dbReference type="ARBA" id="ARBA00023015"/>
    </source>
</evidence>
<dbReference type="SMART" id="SM00419">
    <property type="entry name" value="HTH_CRP"/>
    <property type="match status" value="1"/>
</dbReference>
<dbReference type="Gene3D" id="1.10.10.10">
    <property type="entry name" value="Winged helix-like DNA-binding domain superfamily/Winged helix DNA-binding domain"/>
    <property type="match status" value="1"/>
</dbReference>
<dbReference type="PANTHER" id="PTHR24567">
    <property type="entry name" value="CRP FAMILY TRANSCRIPTIONAL REGULATORY PROTEIN"/>
    <property type="match status" value="1"/>
</dbReference>
<evidence type="ECO:0000259" key="5">
    <source>
        <dbReference type="PROSITE" id="PS50042"/>
    </source>
</evidence>
<dbReference type="Pfam" id="PF13545">
    <property type="entry name" value="HTH_Crp_2"/>
    <property type="match status" value="1"/>
</dbReference>
<dbReference type="SUPFAM" id="SSF51206">
    <property type="entry name" value="cAMP-binding domain-like"/>
    <property type="match status" value="1"/>
</dbReference>
<dbReference type="InterPro" id="IPR012318">
    <property type="entry name" value="HTH_CRP"/>
</dbReference>
<reference evidence="7 8" key="1">
    <citation type="submission" date="2019-02" db="EMBL/GenBank/DDBJ databases">
        <title>Deep-cultivation of Planctomycetes and their phenomic and genomic characterization uncovers novel biology.</title>
        <authorList>
            <person name="Wiegand S."/>
            <person name="Jogler M."/>
            <person name="Boedeker C."/>
            <person name="Pinto D."/>
            <person name="Vollmers J."/>
            <person name="Rivas-Marin E."/>
            <person name="Kohn T."/>
            <person name="Peeters S.H."/>
            <person name="Heuer A."/>
            <person name="Rast P."/>
            <person name="Oberbeckmann S."/>
            <person name="Bunk B."/>
            <person name="Jeske O."/>
            <person name="Meyerdierks A."/>
            <person name="Storesund J.E."/>
            <person name="Kallscheuer N."/>
            <person name="Luecker S."/>
            <person name="Lage O.M."/>
            <person name="Pohl T."/>
            <person name="Merkel B.J."/>
            <person name="Hornburger P."/>
            <person name="Mueller R.-W."/>
            <person name="Bruemmer F."/>
            <person name="Labrenz M."/>
            <person name="Spormann A.M."/>
            <person name="Op den Camp H."/>
            <person name="Overmann J."/>
            <person name="Amann R."/>
            <person name="Jetten M.S.M."/>
            <person name="Mascher T."/>
            <person name="Medema M.H."/>
            <person name="Devos D.P."/>
            <person name="Kaster A.-K."/>
            <person name="Ovreas L."/>
            <person name="Rohde M."/>
            <person name="Galperin M.Y."/>
            <person name="Jogler C."/>
        </authorList>
    </citation>
    <scope>NUCLEOTIDE SEQUENCE [LARGE SCALE GENOMIC DNA]</scope>
    <source>
        <strain evidence="7 8">Pan189</strain>
    </source>
</reference>
<proteinExistence type="predicted"/>
<feature type="region of interest" description="Disordered" evidence="4">
    <location>
        <begin position="234"/>
        <end position="256"/>
    </location>
</feature>
<dbReference type="InterPro" id="IPR036388">
    <property type="entry name" value="WH-like_DNA-bd_sf"/>
</dbReference>
<dbReference type="GO" id="GO:0003700">
    <property type="term" value="F:DNA-binding transcription factor activity"/>
    <property type="evidence" value="ECO:0007669"/>
    <property type="project" value="TreeGrafter"/>
</dbReference>
<keyword evidence="2" id="KW-0238">DNA-binding</keyword>
<dbReference type="Gene3D" id="2.60.120.10">
    <property type="entry name" value="Jelly Rolls"/>
    <property type="match status" value="1"/>
</dbReference>
<evidence type="ECO:0000256" key="4">
    <source>
        <dbReference type="SAM" id="MobiDB-lite"/>
    </source>
</evidence>
<dbReference type="GO" id="GO:0005829">
    <property type="term" value="C:cytosol"/>
    <property type="evidence" value="ECO:0007669"/>
    <property type="project" value="TreeGrafter"/>
</dbReference>
<dbReference type="SMART" id="SM00100">
    <property type="entry name" value="cNMP"/>
    <property type="match status" value="1"/>
</dbReference>
<sequence>MDQRYWHLRSSQLFERLNSEQITRLERTSRSKSFAKGELVYLPSDEADCVILTVSGRIKLYTITSDGKQAVLAFIDPGEVFGELPVVTGGQRDEYAEAMERTTLVIVPGSEIRHLMGNHPDFMFGITKLIGLRRQRFERRLKSLLFRSNRERLAHLLVELAQQYGLRNGHSEIELSLKLSHQELANVIGSTRESVTLLLGDLQVENLIAIRRRRIVIRDLPALAAEVDQPVPTIANGTRTEGTASLTNRPKSGTTK</sequence>
<name>A0A517QW00_9PLAN</name>
<dbReference type="InterPro" id="IPR000595">
    <property type="entry name" value="cNMP-bd_dom"/>
</dbReference>
<dbReference type="EMBL" id="CP036268">
    <property type="protein sequence ID" value="QDT35842.1"/>
    <property type="molecule type" value="Genomic_DNA"/>
</dbReference>
<keyword evidence="1" id="KW-0805">Transcription regulation</keyword>
<keyword evidence="3" id="KW-0804">Transcription</keyword>